<evidence type="ECO:0000256" key="6">
    <source>
        <dbReference type="SAM" id="Phobius"/>
    </source>
</evidence>
<dbReference type="AlphaFoldDB" id="A0A937D2Q1"/>
<dbReference type="GO" id="GO:0022857">
    <property type="term" value="F:transmembrane transporter activity"/>
    <property type="evidence" value="ECO:0007669"/>
    <property type="project" value="InterPro"/>
</dbReference>
<dbReference type="InterPro" id="IPR001851">
    <property type="entry name" value="ABC_transp_permease"/>
</dbReference>
<feature type="transmembrane region" description="Helical" evidence="6">
    <location>
        <begin position="63"/>
        <end position="86"/>
    </location>
</feature>
<feature type="transmembrane region" description="Helical" evidence="6">
    <location>
        <begin position="233"/>
        <end position="252"/>
    </location>
</feature>
<proteinExistence type="predicted"/>
<dbReference type="CDD" id="cd06579">
    <property type="entry name" value="TM_PBP1_transp_AraH_like"/>
    <property type="match status" value="1"/>
</dbReference>
<feature type="transmembrane region" description="Helical" evidence="6">
    <location>
        <begin position="181"/>
        <end position="202"/>
    </location>
</feature>
<evidence type="ECO:0000256" key="3">
    <source>
        <dbReference type="ARBA" id="ARBA00022692"/>
    </source>
</evidence>
<keyword evidence="4 6" id="KW-1133">Transmembrane helix</keyword>
<accession>A0A937D2Q1</accession>
<dbReference type="Proteomes" id="UP000613011">
    <property type="component" value="Unassembled WGS sequence"/>
</dbReference>
<keyword evidence="5 6" id="KW-0472">Membrane</keyword>
<comment type="subcellular location">
    <subcellularLocation>
        <location evidence="1">Cell membrane</location>
        <topology evidence="1">Multi-pass membrane protein</topology>
    </subcellularLocation>
</comment>
<feature type="transmembrane region" description="Helical" evidence="6">
    <location>
        <begin position="106"/>
        <end position="128"/>
    </location>
</feature>
<evidence type="ECO:0000313" key="7">
    <source>
        <dbReference type="EMBL" id="MBL0421849.1"/>
    </source>
</evidence>
<dbReference type="EMBL" id="JAEQNA010000006">
    <property type="protein sequence ID" value="MBL0421849.1"/>
    <property type="molecule type" value="Genomic_DNA"/>
</dbReference>
<evidence type="ECO:0000256" key="1">
    <source>
        <dbReference type="ARBA" id="ARBA00004651"/>
    </source>
</evidence>
<dbReference type="PANTHER" id="PTHR32196">
    <property type="entry name" value="ABC TRANSPORTER PERMEASE PROTEIN YPHD-RELATED-RELATED"/>
    <property type="match status" value="1"/>
</dbReference>
<dbReference type="GO" id="GO:0005886">
    <property type="term" value="C:plasma membrane"/>
    <property type="evidence" value="ECO:0007669"/>
    <property type="project" value="UniProtKB-SubCell"/>
</dbReference>
<evidence type="ECO:0000256" key="4">
    <source>
        <dbReference type="ARBA" id="ARBA00022989"/>
    </source>
</evidence>
<keyword evidence="8" id="KW-1185">Reference proteome</keyword>
<dbReference type="RefSeq" id="WP_201684931.1">
    <property type="nucleotide sequence ID" value="NZ_JAEQNA010000006.1"/>
</dbReference>
<reference evidence="7" key="1">
    <citation type="submission" date="2021-01" db="EMBL/GenBank/DDBJ databases">
        <title>Ramlibacter sp. strain AW1 16S ribosomal RNA gene Genome sequencing and assembly.</title>
        <authorList>
            <person name="Kang M."/>
        </authorList>
    </citation>
    <scope>NUCLEOTIDE SEQUENCE</scope>
    <source>
        <strain evidence="7">AW1</strain>
    </source>
</reference>
<dbReference type="PANTHER" id="PTHR32196:SF72">
    <property type="entry name" value="RIBOSE IMPORT PERMEASE PROTEIN RBSC"/>
    <property type="match status" value="1"/>
</dbReference>
<name>A0A937D2Q1_9BURK</name>
<organism evidence="7 8">
    <name type="scientific">Ramlibacter aurantiacus</name>
    <dbReference type="NCBI Taxonomy" id="2801330"/>
    <lineage>
        <taxon>Bacteria</taxon>
        <taxon>Pseudomonadati</taxon>
        <taxon>Pseudomonadota</taxon>
        <taxon>Betaproteobacteria</taxon>
        <taxon>Burkholderiales</taxon>
        <taxon>Comamonadaceae</taxon>
        <taxon>Ramlibacter</taxon>
    </lineage>
</organism>
<feature type="transmembrane region" description="Helical" evidence="6">
    <location>
        <begin position="287"/>
        <end position="306"/>
    </location>
</feature>
<evidence type="ECO:0000256" key="2">
    <source>
        <dbReference type="ARBA" id="ARBA00022475"/>
    </source>
</evidence>
<sequence length="336" mass="34346">MSRSPPLQPLAGNAAAQPSVGSAPAWIRGRAVDQIPTAVLLVLCAFAALMSDRFLSSANLSNVLLQAAVLAVITVGMTYVIIGGGFDLSVGSVVALAGCIGAEVMLQAGITAGVAAGLLAGVAVGLVNGTVVAYLGVSPFIATLATMVLVRGVVLLITNGAPVVGEEGLPQGFLDYGTSRFLGLPLLVWTAAAVFVVFAWILHRTAYGTRIYATGGSREAAFLSGVPVRRISLSTYVVSGLTAGIAGVMLASRLQSGQPTAGEFYELNSIAAVVLGGAALHGGEGKLYKSMVGVLIMVVLANSLNLIGVDSYWQRVTIGLVIVAAAAADQLRRRRR</sequence>
<keyword evidence="2" id="KW-1003">Cell membrane</keyword>
<evidence type="ECO:0000313" key="8">
    <source>
        <dbReference type="Proteomes" id="UP000613011"/>
    </source>
</evidence>
<comment type="caution">
    <text evidence="7">The sequence shown here is derived from an EMBL/GenBank/DDBJ whole genome shotgun (WGS) entry which is preliminary data.</text>
</comment>
<feature type="transmembrane region" description="Helical" evidence="6">
    <location>
        <begin position="34"/>
        <end position="51"/>
    </location>
</feature>
<gene>
    <name evidence="7" type="ORF">JI739_15985</name>
</gene>
<evidence type="ECO:0000256" key="5">
    <source>
        <dbReference type="ARBA" id="ARBA00023136"/>
    </source>
</evidence>
<protein>
    <submittedName>
        <fullName evidence="7">ABC transporter permease</fullName>
    </submittedName>
</protein>
<feature type="transmembrane region" description="Helical" evidence="6">
    <location>
        <begin position="140"/>
        <end position="161"/>
    </location>
</feature>
<dbReference type="Pfam" id="PF02653">
    <property type="entry name" value="BPD_transp_2"/>
    <property type="match status" value="1"/>
</dbReference>
<keyword evidence="3 6" id="KW-0812">Transmembrane</keyword>